<dbReference type="Pfam" id="PF07992">
    <property type="entry name" value="Pyr_redox_2"/>
    <property type="match status" value="1"/>
</dbReference>
<accession>A0ABZ0WUB5</accession>
<proteinExistence type="predicted"/>
<dbReference type="InterPro" id="IPR036188">
    <property type="entry name" value="FAD/NAD-bd_sf"/>
</dbReference>
<evidence type="ECO:0000256" key="4">
    <source>
        <dbReference type="ARBA" id="ARBA00023002"/>
    </source>
</evidence>
<feature type="short sequence motif" description="GXGXXG" evidence="6">
    <location>
        <begin position="426"/>
        <end position="431"/>
    </location>
</feature>
<keyword evidence="5 6" id="KW-0443">Lipid metabolism</keyword>
<dbReference type="InterPro" id="IPR023753">
    <property type="entry name" value="FAD/NAD-binding_dom"/>
</dbReference>
<dbReference type="RefSeq" id="WP_198665314.1">
    <property type="nucleotide sequence ID" value="NZ_CP139965.1"/>
</dbReference>
<protein>
    <submittedName>
        <fullName evidence="8">FAD-dependent oxidoreductase</fullName>
    </submittedName>
</protein>
<dbReference type="PANTHER" id="PTHR43557">
    <property type="entry name" value="APOPTOSIS-INDUCING FACTOR 1"/>
    <property type="match status" value="1"/>
</dbReference>
<keyword evidence="3" id="KW-0274">FAD</keyword>
<dbReference type="InterPro" id="IPR050446">
    <property type="entry name" value="FAD-oxidoreductase/Apoptosis"/>
</dbReference>
<evidence type="ECO:0000259" key="7">
    <source>
        <dbReference type="PROSITE" id="PS51635"/>
    </source>
</evidence>
<dbReference type="InterPro" id="IPR002641">
    <property type="entry name" value="PNPLA_dom"/>
</dbReference>
<dbReference type="InterPro" id="IPR021095">
    <property type="entry name" value="DUF3734"/>
</dbReference>
<reference evidence="8 9" key="1">
    <citation type="submission" date="2023-12" db="EMBL/GenBank/DDBJ databases">
        <title>Genome sequencing and assembly of bacterial species from a model synthetic community.</title>
        <authorList>
            <person name="Hogle S.L."/>
        </authorList>
    </citation>
    <scope>NUCLEOTIDE SEQUENCE [LARGE SCALE GENOMIC DNA]</scope>
    <source>
        <strain evidence="8 9">HAMBI 2494</strain>
    </source>
</reference>
<evidence type="ECO:0000256" key="5">
    <source>
        <dbReference type="ARBA" id="ARBA00023098"/>
    </source>
</evidence>
<dbReference type="Gene3D" id="3.30.390.30">
    <property type="match status" value="1"/>
</dbReference>
<comment type="caution">
    <text evidence="6">Lacks conserved residue(s) required for the propagation of feature annotation.</text>
</comment>
<feature type="active site" description="Proton acceptor" evidence="6">
    <location>
        <position position="617"/>
    </location>
</feature>
<dbReference type="Gene3D" id="3.40.1090.10">
    <property type="entry name" value="Cytosolic phospholipase A2 catalytic domain"/>
    <property type="match status" value="2"/>
</dbReference>
<evidence type="ECO:0000313" key="8">
    <source>
        <dbReference type="EMBL" id="WQD80997.1"/>
    </source>
</evidence>
<evidence type="ECO:0000256" key="6">
    <source>
        <dbReference type="PROSITE-ProRule" id="PRU01161"/>
    </source>
</evidence>
<dbReference type="Pfam" id="PF12536">
    <property type="entry name" value="DUF3734"/>
    <property type="match status" value="1"/>
</dbReference>
<gene>
    <name evidence="8" type="ORF">U0042_12830</name>
</gene>
<dbReference type="Proteomes" id="UP001325479">
    <property type="component" value="Chromosome"/>
</dbReference>
<dbReference type="InterPro" id="IPR016156">
    <property type="entry name" value="FAD/NAD-linked_Rdtase_dimer_sf"/>
</dbReference>
<dbReference type="Pfam" id="PF01734">
    <property type="entry name" value="Patatin"/>
    <property type="match status" value="1"/>
</dbReference>
<evidence type="ECO:0000256" key="2">
    <source>
        <dbReference type="ARBA" id="ARBA00022630"/>
    </source>
</evidence>
<dbReference type="PRINTS" id="PR00411">
    <property type="entry name" value="PNDRDTASEI"/>
</dbReference>
<keyword evidence="6" id="KW-0442">Lipid degradation</keyword>
<feature type="short sequence motif" description="DGA/G" evidence="6">
    <location>
        <begin position="617"/>
        <end position="619"/>
    </location>
</feature>
<dbReference type="PRINTS" id="PR00368">
    <property type="entry name" value="FADPNR"/>
</dbReference>
<organism evidence="8 9">
    <name type="scientific">Paraburkholderia kururiensis</name>
    <dbReference type="NCBI Taxonomy" id="984307"/>
    <lineage>
        <taxon>Bacteria</taxon>
        <taxon>Pseudomonadati</taxon>
        <taxon>Pseudomonadota</taxon>
        <taxon>Betaproteobacteria</taxon>
        <taxon>Burkholderiales</taxon>
        <taxon>Burkholderiaceae</taxon>
        <taxon>Paraburkholderia</taxon>
    </lineage>
</organism>
<evidence type="ECO:0000256" key="1">
    <source>
        <dbReference type="ARBA" id="ARBA00001974"/>
    </source>
</evidence>
<dbReference type="SUPFAM" id="SSF52151">
    <property type="entry name" value="FabD/lysophospholipase-like"/>
    <property type="match status" value="1"/>
</dbReference>
<keyword evidence="6" id="KW-0378">Hydrolase</keyword>
<dbReference type="Gene3D" id="3.50.50.60">
    <property type="entry name" value="FAD/NAD(P)-binding domain"/>
    <property type="match status" value="2"/>
</dbReference>
<dbReference type="EMBL" id="CP139965">
    <property type="protein sequence ID" value="WQD80997.1"/>
    <property type="molecule type" value="Genomic_DNA"/>
</dbReference>
<dbReference type="PANTHER" id="PTHR43557:SF2">
    <property type="entry name" value="RIESKE DOMAIN-CONTAINING PROTEIN-RELATED"/>
    <property type="match status" value="1"/>
</dbReference>
<feature type="active site" description="Nucleophile" evidence="6">
    <location>
        <position position="455"/>
    </location>
</feature>
<sequence length="770" mass="82862">MRHVDFLLVGGGLASVTAARTLRMEDAAASIAILSGEDVLPYQRPPLTKGFLNGSVGALQIAIRPAEFYAEQRIDLMLGARAVRVDATGHVVHLADGSAIGYGKLLIATGVSPRAPELPGMGLAGVHSLHTLADASAVRDAALQSAQAGRTKHAVVIGAGFVGIETAASLRALGLAVTVVERKDAVMPQLCAPVLSAYFAKRCAEHGVAVKTDCLVESVVGREGVEGVEGVVTHTGETIACDLVVAAMGVAPNCAFLEGSGVVLGDGVVVDDCLQSSDPDIYAAGDVASFFDPVFGVRRRIEHWDNARRQGNIAARNMRGGRFPYRDVSMFFGDAFGQPYNFLGFPRGVTETVERGSLEAGSYSLLYLEHDVLRAIFSLGRTAGETSAAEELIRLRISLHGAKPRLADTTFPLDRLPEQTVLILQGGGALGAFECGAIRALEEKGVRPDVISAVSIGAFNAAIVASHPGDASRALEAFWRDVSIPLPSLPTLPTPFACGDGALHSALLSWYVMWFGVPNFLQPRWWNPNLGLAAWLPWWTSLYDTSPVRTLIERHVDFDALAASHTRLLLSAVDVATGEPRIFDSYVDRIGPEHLLASGSLPPGMPWTMVEGRPYWDGGIVSNSPLDLVIERCGRIGGRIFAVDLFSGTRAMPSNLLEVMLRRDEIVYTDRVRNDLRFEEYVNDFSDLVDEILRQVDEPTARRIRQRPHFIRLMGNRAPIRIARIALDGGPLSLSSDFDFSASTVARLQTRGYETALAVLAREEMPAAAG</sequence>
<comment type="cofactor">
    <cofactor evidence="1">
        <name>FAD</name>
        <dbReference type="ChEBI" id="CHEBI:57692"/>
    </cofactor>
</comment>
<feature type="domain" description="PNPLA" evidence="7">
    <location>
        <begin position="422"/>
        <end position="630"/>
    </location>
</feature>
<keyword evidence="2" id="KW-0285">Flavoprotein</keyword>
<dbReference type="SUPFAM" id="SSF55424">
    <property type="entry name" value="FAD/NAD-linked reductases, dimerisation (C-terminal) domain"/>
    <property type="match status" value="1"/>
</dbReference>
<evidence type="ECO:0000256" key="3">
    <source>
        <dbReference type="ARBA" id="ARBA00022827"/>
    </source>
</evidence>
<evidence type="ECO:0000313" key="9">
    <source>
        <dbReference type="Proteomes" id="UP001325479"/>
    </source>
</evidence>
<keyword evidence="4" id="KW-0560">Oxidoreductase</keyword>
<dbReference type="CDD" id="cd07209">
    <property type="entry name" value="Pat_hypo_Ecoli_Z1214_like"/>
    <property type="match status" value="1"/>
</dbReference>
<dbReference type="SUPFAM" id="SSF51905">
    <property type="entry name" value="FAD/NAD(P)-binding domain"/>
    <property type="match status" value="2"/>
</dbReference>
<dbReference type="InterPro" id="IPR016035">
    <property type="entry name" value="Acyl_Trfase/lysoPLipase"/>
</dbReference>
<dbReference type="PROSITE" id="PS51635">
    <property type="entry name" value="PNPLA"/>
    <property type="match status" value="1"/>
</dbReference>
<name>A0ABZ0WUB5_9BURK</name>
<keyword evidence="9" id="KW-1185">Reference proteome</keyword>